<dbReference type="SUPFAM" id="SSF51735">
    <property type="entry name" value="NAD(P)-binding Rossmann-fold domains"/>
    <property type="match status" value="1"/>
</dbReference>
<evidence type="ECO:0000313" key="5">
    <source>
        <dbReference type="Proteomes" id="UP000758155"/>
    </source>
</evidence>
<reference evidence="4" key="1">
    <citation type="submission" date="2019-04" db="EMBL/GenBank/DDBJ databases">
        <title>Sequencing of skin fungus with MAO and IRED activity.</title>
        <authorList>
            <person name="Marsaioli A.J."/>
            <person name="Bonatto J.M.C."/>
            <person name="Reis Junior O."/>
        </authorList>
    </citation>
    <scope>NUCLEOTIDE SEQUENCE</scope>
    <source>
        <strain evidence="4">28M1</strain>
    </source>
</reference>
<dbReference type="PANTHER" id="PTHR43580">
    <property type="entry name" value="OXIDOREDUCTASE GLYR1-RELATED"/>
    <property type="match status" value="1"/>
</dbReference>
<dbReference type="Proteomes" id="UP000758155">
    <property type="component" value="Unassembled WGS sequence"/>
</dbReference>
<comment type="caution">
    <text evidence="4">The sequence shown here is derived from an EMBL/GenBank/DDBJ whole genome shotgun (WGS) entry which is preliminary data.</text>
</comment>
<gene>
    <name evidence="4" type="ORF">E8E12_002490</name>
</gene>
<dbReference type="Pfam" id="PF03807">
    <property type="entry name" value="F420_oxidored"/>
    <property type="match status" value="1"/>
</dbReference>
<keyword evidence="5" id="KW-1185">Reference proteome</keyword>
<dbReference type="EMBL" id="SWKV01000006">
    <property type="protein sequence ID" value="KAF3045422.1"/>
    <property type="molecule type" value="Genomic_DNA"/>
</dbReference>
<accession>A0A9P4WX14</accession>
<dbReference type="PANTHER" id="PTHR43580:SF2">
    <property type="entry name" value="CYTOKINE-LIKE NUCLEAR FACTOR N-PAC"/>
    <property type="match status" value="1"/>
</dbReference>
<dbReference type="SUPFAM" id="SSF48179">
    <property type="entry name" value="6-phosphogluconate dehydrogenase C-terminal domain-like"/>
    <property type="match status" value="1"/>
</dbReference>
<dbReference type="InterPro" id="IPR015814">
    <property type="entry name" value="Pgluconate_DH_NAD-bd_C"/>
</dbReference>
<dbReference type="Gene3D" id="1.10.1040.10">
    <property type="entry name" value="N-(1-d-carboxylethyl)-l-norvaline Dehydrogenase, domain 2"/>
    <property type="match status" value="1"/>
</dbReference>
<evidence type="ECO:0000313" key="4">
    <source>
        <dbReference type="EMBL" id="KAF3045422.1"/>
    </source>
</evidence>
<dbReference type="Gene3D" id="3.40.50.720">
    <property type="entry name" value="NAD(P)-binding Rossmann-like Domain"/>
    <property type="match status" value="1"/>
</dbReference>
<comment type="similarity">
    <text evidence="1">Belongs to the HIBADH-related family. NP60 subfamily.</text>
</comment>
<evidence type="ECO:0008006" key="6">
    <source>
        <dbReference type="Google" id="ProtNLM"/>
    </source>
</evidence>
<dbReference type="InterPro" id="IPR036291">
    <property type="entry name" value="NAD(P)-bd_dom_sf"/>
</dbReference>
<protein>
    <recommendedName>
        <fullName evidence="6">6-phosphogluconate dehydrogenase C-terminal domain-like protein</fullName>
    </recommendedName>
</protein>
<dbReference type="InterPro" id="IPR013328">
    <property type="entry name" value="6PGD_dom2"/>
</dbReference>
<evidence type="ECO:0000259" key="3">
    <source>
        <dbReference type="Pfam" id="PF09130"/>
    </source>
</evidence>
<organism evidence="4 5">
    <name type="scientific">Didymella heteroderae</name>
    <dbReference type="NCBI Taxonomy" id="1769908"/>
    <lineage>
        <taxon>Eukaryota</taxon>
        <taxon>Fungi</taxon>
        <taxon>Dikarya</taxon>
        <taxon>Ascomycota</taxon>
        <taxon>Pezizomycotina</taxon>
        <taxon>Dothideomycetes</taxon>
        <taxon>Pleosporomycetidae</taxon>
        <taxon>Pleosporales</taxon>
        <taxon>Pleosporineae</taxon>
        <taxon>Didymellaceae</taxon>
        <taxon>Didymella</taxon>
    </lineage>
</organism>
<feature type="domain" description="Pyrroline-5-carboxylate reductase catalytic N-terminal" evidence="2">
    <location>
        <begin position="7"/>
        <end position="85"/>
    </location>
</feature>
<dbReference type="AlphaFoldDB" id="A0A9P4WX14"/>
<dbReference type="InterPro" id="IPR008927">
    <property type="entry name" value="6-PGluconate_DH-like_C_sf"/>
</dbReference>
<sequence length="315" mass="33904">MTTSKATVAILSIGQMGLGVASLLLAHDFRVITNVSDRSTATQERARSAGIEQLPSDEELVAQADYILSIVPPKDAPATAQRIVEAVKSGARKEKREDLWFLDLNAGSPDGVTKLYHIFKREAPSVAFVDGGIIGAPPSLKEDASWFRPGIPLSGPRRLSDAPRAGARLADVLNARFLGPEIGTASGLKACFAALSKGFTALALQSYVTATQLHVLPDLKHYLDIYNPTAREKAERSIVGCTTKAYRWIEEMHQIGDTFAVQGGFGDQARVFREIAGVYQGLADLVEQQGTSGLDCDEGVASKFGARMKQRRGSM</sequence>
<dbReference type="InterPro" id="IPR028939">
    <property type="entry name" value="P5C_Rdtase_cat_N"/>
</dbReference>
<dbReference type="InterPro" id="IPR051265">
    <property type="entry name" value="HIBADH-related_NP60_sf"/>
</dbReference>
<evidence type="ECO:0000259" key="2">
    <source>
        <dbReference type="Pfam" id="PF03807"/>
    </source>
</evidence>
<proteinExistence type="inferred from homology"/>
<name>A0A9P4WX14_9PLEO</name>
<feature type="domain" description="Phosphogluconate dehydrogenase NAD-binding putative C-terminal" evidence="3">
    <location>
        <begin position="210"/>
        <end position="280"/>
    </location>
</feature>
<dbReference type="Pfam" id="PF09130">
    <property type="entry name" value="DUF1932"/>
    <property type="match status" value="1"/>
</dbReference>
<dbReference type="OrthoDB" id="9988102at2759"/>
<evidence type="ECO:0000256" key="1">
    <source>
        <dbReference type="ARBA" id="ARBA00007598"/>
    </source>
</evidence>